<proteinExistence type="predicted"/>
<dbReference type="InterPro" id="IPR027417">
    <property type="entry name" value="P-loop_NTPase"/>
</dbReference>
<dbReference type="InterPro" id="IPR045735">
    <property type="entry name" value="Spore_III_AA_AAA+_ATPase"/>
</dbReference>
<dbReference type="PANTHER" id="PTHR20953:SF3">
    <property type="entry name" value="P-LOOP CONTAINING NUCLEOSIDE TRIPHOSPHATE HYDROLASES SUPERFAMILY PROTEIN"/>
    <property type="match status" value="1"/>
</dbReference>
<name>A0A226BYM3_9FIRM</name>
<keyword evidence="2" id="KW-0067">ATP-binding</keyword>
<dbReference type="GO" id="GO:0005524">
    <property type="term" value="F:ATP binding"/>
    <property type="evidence" value="ECO:0007669"/>
    <property type="project" value="UniProtKB-KW"/>
</dbReference>
<dbReference type="NCBIfam" id="TIGR02858">
    <property type="entry name" value="spore_III_AA"/>
    <property type="match status" value="1"/>
</dbReference>
<dbReference type="InterPro" id="IPR003593">
    <property type="entry name" value="AAA+_ATPase"/>
</dbReference>
<evidence type="ECO:0000313" key="4">
    <source>
        <dbReference type="EMBL" id="OWZ84031.1"/>
    </source>
</evidence>
<dbReference type="Gene3D" id="3.40.50.300">
    <property type="entry name" value="P-loop containing nucleotide triphosphate hydrolases"/>
    <property type="match status" value="1"/>
</dbReference>
<protein>
    <submittedName>
        <fullName evidence="4">Stage III sporulation protein AA</fullName>
    </submittedName>
</protein>
<dbReference type="AlphaFoldDB" id="A0A226BYM3"/>
<dbReference type="PANTHER" id="PTHR20953">
    <property type="entry name" value="KINASE-RELATED"/>
    <property type="match status" value="1"/>
</dbReference>
<dbReference type="SUPFAM" id="SSF52540">
    <property type="entry name" value="P-loop containing nucleoside triphosphate hydrolases"/>
    <property type="match status" value="1"/>
</dbReference>
<dbReference type="InterPro" id="IPR014217">
    <property type="entry name" value="Spore_III_AA"/>
</dbReference>
<dbReference type="Proteomes" id="UP000214588">
    <property type="component" value="Unassembled WGS sequence"/>
</dbReference>
<accession>A0A226BYM3</accession>
<dbReference type="OrthoDB" id="9768243at2"/>
<dbReference type="CDD" id="cd00267">
    <property type="entry name" value="ABC_ATPase"/>
    <property type="match status" value="1"/>
</dbReference>
<dbReference type="Pfam" id="PF19568">
    <property type="entry name" value="Spore_III_AA"/>
    <property type="match status" value="1"/>
</dbReference>
<evidence type="ECO:0000259" key="3">
    <source>
        <dbReference type="SMART" id="SM00382"/>
    </source>
</evidence>
<keyword evidence="5" id="KW-1185">Reference proteome</keyword>
<organism evidence="4 5">
    <name type="scientific">Natranaerobius trueperi</name>
    <dbReference type="NCBI Taxonomy" id="759412"/>
    <lineage>
        <taxon>Bacteria</taxon>
        <taxon>Bacillati</taxon>
        <taxon>Bacillota</taxon>
        <taxon>Clostridia</taxon>
        <taxon>Natranaerobiales</taxon>
        <taxon>Natranaerobiaceae</taxon>
        <taxon>Natranaerobius</taxon>
    </lineage>
</organism>
<dbReference type="SMART" id="SM00382">
    <property type="entry name" value="AAA"/>
    <property type="match status" value="1"/>
</dbReference>
<reference evidence="4 5" key="1">
    <citation type="submission" date="2017-06" db="EMBL/GenBank/DDBJ databases">
        <title>Draft Genome Sequence of Natranaerobius trueperi halophilic, alkalithermophilic bacteria from soda lakes.</title>
        <authorList>
            <person name="Zhao B."/>
        </authorList>
    </citation>
    <scope>NUCLEOTIDE SEQUENCE [LARGE SCALE GENOMIC DNA]</scope>
    <source>
        <strain evidence="4 5">DSM 18760</strain>
    </source>
</reference>
<evidence type="ECO:0000256" key="1">
    <source>
        <dbReference type="ARBA" id="ARBA00022741"/>
    </source>
</evidence>
<evidence type="ECO:0000256" key="2">
    <source>
        <dbReference type="ARBA" id="ARBA00022840"/>
    </source>
</evidence>
<keyword evidence="1" id="KW-0547">Nucleotide-binding</keyword>
<evidence type="ECO:0000313" key="5">
    <source>
        <dbReference type="Proteomes" id="UP000214588"/>
    </source>
</evidence>
<dbReference type="RefSeq" id="WP_089023321.1">
    <property type="nucleotide sequence ID" value="NZ_NIQC01000009.1"/>
</dbReference>
<feature type="domain" description="AAA+ ATPase" evidence="3">
    <location>
        <begin position="145"/>
        <end position="283"/>
    </location>
</feature>
<sequence>MKEIEKILRNFFPNNINKIIIECLKKNKNSKDKIEEIRVRINKPIILKLTSDDIVTDYKVRKSDLEKIIALISENSVYSYQNELSRGFITVAGGHRVGLVGKTNIRDNHVRTIKDISSINFRISREVIGASQSLACKIYNNHQKSIYNTLIVGSPGCGKTTLLRDLTRIYSEGSSEIRPHNISLVDERSEIAGTVKGVPQKEVGLRTDVLDGCPKAKGITMVLRSMSPDLIVTDEIGSQEDVKAVGEALNAGVKLLLSAHSDSYNSLMNRPGFSELLDSGGIERVVFLTNNRGPGTVESIVKNNHEKNKKQLKINNLKNEKFLRKQGG</sequence>
<dbReference type="EMBL" id="NIQC01000009">
    <property type="protein sequence ID" value="OWZ84031.1"/>
    <property type="molecule type" value="Genomic_DNA"/>
</dbReference>
<gene>
    <name evidence="4" type="primary">spoIIIAA</name>
    <name evidence="4" type="ORF">CDO51_05590</name>
</gene>
<comment type="caution">
    <text evidence="4">The sequence shown here is derived from an EMBL/GenBank/DDBJ whole genome shotgun (WGS) entry which is preliminary data.</text>
</comment>